<accession>A0A011WN54</accession>
<proteinExistence type="predicted"/>
<evidence type="ECO:0000313" key="3">
    <source>
        <dbReference type="Proteomes" id="UP000021369"/>
    </source>
</evidence>
<keyword evidence="1" id="KW-0812">Transmembrane</keyword>
<keyword evidence="3" id="KW-1185">Reference proteome</keyword>
<keyword evidence="1" id="KW-0472">Membrane</keyword>
<evidence type="ECO:0000313" key="2">
    <source>
        <dbReference type="EMBL" id="EXM38440.1"/>
    </source>
</evidence>
<gene>
    <name evidence="2" type="ORF">RASY3_13385</name>
</gene>
<sequence>MKRKVIITSICIFVFSITIVVFLLIRSNIKGNDTDYITISNFSLVYRYGNYAYDRKDELYLIEKDGTIRYFDMKNKNKNTTLISTVNAILQDSDTIIGKYDSIPENIIEGISYSHLSKLKYDHELGEIDAPNTVYYILIETDTSVELIKIADYGANNISSDFKLREETKDYIDNVISSINRS</sequence>
<dbReference type="AlphaFoldDB" id="A0A011WN54"/>
<name>A0A011WN54_RUMAL</name>
<dbReference type="Proteomes" id="UP000021369">
    <property type="component" value="Unassembled WGS sequence"/>
</dbReference>
<comment type="caution">
    <text evidence="2">The sequence shown here is derived from an EMBL/GenBank/DDBJ whole genome shotgun (WGS) entry which is preliminary data.</text>
</comment>
<dbReference type="RefSeq" id="WP_037289058.1">
    <property type="nucleotide sequence ID" value="NZ_JEOB01000004.1"/>
</dbReference>
<evidence type="ECO:0000256" key="1">
    <source>
        <dbReference type="SAM" id="Phobius"/>
    </source>
</evidence>
<dbReference type="EMBL" id="JEOB01000004">
    <property type="protein sequence ID" value="EXM38440.1"/>
    <property type="molecule type" value="Genomic_DNA"/>
</dbReference>
<organism evidence="2 3">
    <name type="scientific">Ruminococcus albus SY3</name>
    <dbReference type="NCBI Taxonomy" id="1341156"/>
    <lineage>
        <taxon>Bacteria</taxon>
        <taxon>Bacillati</taxon>
        <taxon>Bacillota</taxon>
        <taxon>Clostridia</taxon>
        <taxon>Eubacteriales</taxon>
        <taxon>Oscillospiraceae</taxon>
        <taxon>Ruminococcus</taxon>
    </lineage>
</organism>
<keyword evidence="1" id="KW-1133">Transmembrane helix</keyword>
<feature type="transmembrane region" description="Helical" evidence="1">
    <location>
        <begin position="6"/>
        <end position="25"/>
    </location>
</feature>
<protein>
    <submittedName>
        <fullName evidence="2">Uncharacterized protein</fullName>
    </submittedName>
</protein>
<reference evidence="2 3" key="1">
    <citation type="submission" date="2013-06" db="EMBL/GenBank/DDBJ databases">
        <title>Rumen cellulosomics: divergent fiber-degrading strategies revealed by comparative genome-wide analysis of six Ruminococcal strains.</title>
        <authorList>
            <person name="Dassa B."/>
            <person name="Borovok I."/>
            <person name="Lamed R."/>
            <person name="Flint H."/>
            <person name="Yeoman C.J."/>
            <person name="White B."/>
            <person name="Bayer E.A."/>
        </authorList>
    </citation>
    <scope>NUCLEOTIDE SEQUENCE [LARGE SCALE GENOMIC DNA]</scope>
    <source>
        <strain evidence="2 3">SY3</strain>
    </source>
</reference>